<sequence length="371" mass="40995">MNSNDITKKRMQDFQQKAAQLPDSILSPGLLSRIKSTSKSSSHTQKLPSSHRKPQSRSSDTPRHDSQSTLKPTPSANLSFAQLMRMAKANELAAEQNLSCTKPARSNHPKSTQLLIHSSSKNTTRKTSLGSAASSLSQKTHRLPTSHRASDAHPDGSKQPPLGSQLSRHLSQQSTYPNTNKLPRQTMPASNISSIPSRPNTSSANSLSNSLKQSRSLVKSTSRASKSRPPPPPDLKAIQRTAPRPQDIEARFDELRQRRLQSIGSSKIITPPHPRIAISRNPSFQKIKNLLLVVKPSLPHLCVVSNPFNPTHMPCPDQVKIIRRNPLSNDIIPNQILTKKTVRHTIDLPSNNDTLHPLTKSLPRRLLTIII</sequence>
<evidence type="ECO:0000313" key="2">
    <source>
        <dbReference type="EMBL" id="OAJ45329.1"/>
    </source>
</evidence>
<protein>
    <submittedName>
        <fullName evidence="2">Uncharacterized protein</fullName>
    </submittedName>
</protein>
<dbReference type="EMBL" id="DS022315">
    <property type="protein sequence ID" value="OAJ45330.1"/>
    <property type="molecule type" value="Genomic_DNA"/>
</dbReference>
<organism evidence="2 3">
    <name type="scientific">Batrachochytrium dendrobatidis (strain JEL423)</name>
    <dbReference type="NCBI Taxonomy" id="403673"/>
    <lineage>
        <taxon>Eukaryota</taxon>
        <taxon>Fungi</taxon>
        <taxon>Fungi incertae sedis</taxon>
        <taxon>Chytridiomycota</taxon>
        <taxon>Chytridiomycota incertae sedis</taxon>
        <taxon>Chytridiomycetes</taxon>
        <taxon>Rhizophydiales</taxon>
        <taxon>Rhizophydiales incertae sedis</taxon>
        <taxon>Batrachochytrium</taxon>
    </lineage>
</organism>
<feature type="compositionally biased region" description="Basic and acidic residues" evidence="1">
    <location>
        <begin position="1"/>
        <end position="12"/>
    </location>
</feature>
<evidence type="ECO:0000313" key="3">
    <source>
        <dbReference type="Proteomes" id="UP000077115"/>
    </source>
</evidence>
<reference evidence="2 3" key="1">
    <citation type="submission" date="2006-10" db="EMBL/GenBank/DDBJ databases">
        <title>The Genome Sequence of Batrachochytrium dendrobatidis JEL423.</title>
        <authorList>
            <consortium name="The Broad Institute Genome Sequencing Platform"/>
            <person name="Birren B."/>
            <person name="Lander E."/>
            <person name="Galagan J."/>
            <person name="Cuomo C."/>
            <person name="Devon K."/>
            <person name="Jaffe D."/>
            <person name="Butler J."/>
            <person name="Alvarez P."/>
            <person name="Gnerre S."/>
            <person name="Grabherr M."/>
            <person name="Kleber M."/>
            <person name="Mauceli E."/>
            <person name="Brockman W."/>
            <person name="Young S."/>
            <person name="LaButti K."/>
            <person name="Sykes S."/>
            <person name="DeCaprio D."/>
            <person name="Crawford M."/>
            <person name="Koehrsen M."/>
            <person name="Engels R."/>
            <person name="Montgomery P."/>
            <person name="Pearson M."/>
            <person name="Howarth C."/>
            <person name="Larson L."/>
            <person name="White J."/>
            <person name="O'Leary S."/>
            <person name="Kodira C."/>
            <person name="Zeng Q."/>
            <person name="Yandava C."/>
            <person name="Alvarado L."/>
            <person name="Longcore J."/>
            <person name="James T."/>
        </authorList>
    </citation>
    <scope>NUCLEOTIDE SEQUENCE [LARGE SCALE GENOMIC DNA]</scope>
    <source>
        <strain evidence="2 3">JEL423</strain>
    </source>
</reference>
<feature type="compositionally biased region" description="Polar residues" evidence="1">
    <location>
        <begin position="67"/>
        <end position="78"/>
    </location>
</feature>
<dbReference type="VEuPathDB" id="FungiDB:BDEG_28477"/>
<reference evidence="2 3" key="2">
    <citation type="submission" date="2016-05" db="EMBL/GenBank/DDBJ databases">
        <title>Lineage-specific infection strategies underlie the spectrum of fungal disease in amphibians.</title>
        <authorList>
            <person name="Cuomo C.A."/>
            <person name="Farrer R.A."/>
            <person name="James T."/>
            <person name="Longcore J."/>
            <person name="Birren B."/>
        </authorList>
    </citation>
    <scope>NUCLEOTIDE SEQUENCE [LARGE SCALE GENOMIC DNA]</scope>
    <source>
        <strain evidence="2 3">JEL423</strain>
    </source>
</reference>
<dbReference type="AlphaFoldDB" id="A0A177WZ13"/>
<gene>
    <name evidence="2" type="ORF">BDEG_28477</name>
</gene>
<evidence type="ECO:0000256" key="1">
    <source>
        <dbReference type="SAM" id="MobiDB-lite"/>
    </source>
</evidence>
<dbReference type="STRING" id="403673.A0A177WZ13"/>
<proteinExistence type="predicted"/>
<dbReference type="EMBL" id="DS022315">
    <property type="protein sequence ID" value="OAJ45328.1"/>
    <property type="molecule type" value="Genomic_DNA"/>
</dbReference>
<feature type="compositionally biased region" description="Low complexity" evidence="1">
    <location>
        <begin position="32"/>
        <end position="42"/>
    </location>
</feature>
<feature type="region of interest" description="Disordered" evidence="1">
    <location>
        <begin position="117"/>
        <end position="246"/>
    </location>
</feature>
<accession>A0A177WZ13</accession>
<feature type="region of interest" description="Disordered" evidence="1">
    <location>
        <begin position="1"/>
        <end position="78"/>
    </location>
</feature>
<feature type="compositionally biased region" description="Polar residues" evidence="1">
    <location>
        <begin position="117"/>
        <end position="138"/>
    </location>
</feature>
<feature type="compositionally biased region" description="Polar residues" evidence="1">
    <location>
        <begin position="162"/>
        <end position="201"/>
    </location>
</feature>
<dbReference type="Proteomes" id="UP000077115">
    <property type="component" value="Unassembled WGS sequence"/>
</dbReference>
<feature type="compositionally biased region" description="Polar residues" evidence="1">
    <location>
        <begin position="212"/>
        <end position="224"/>
    </location>
</feature>
<name>A0A177WZ13_BATDL</name>
<dbReference type="EMBL" id="DS022315">
    <property type="protein sequence ID" value="OAJ45329.1"/>
    <property type="molecule type" value="Genomic_DNA"/>
</dbReference>
<feature type="compositionally biased region" description="Low complexity" evidence="1">
    <location>
        <begin position="202"/>
        <end position="211"/>
    </location>
</feature>